<comment type="caution">
    <text evidence="8">The sequence shown here is derived from an EMBL/GenBank/DDBJ whole genome shotgun (WGS) entry which is preliminary data.</text>
</comment>
<keyword evidence="8" id="KW-0489">Methyltransferase</keyword>
<keyword evidence="4" id="KW-0223">Dioxygenase</keyword>
<name>A0A210QVH1_MIZYE</name>
<dbReference type="GO" id="GO:0032259">
    <property type="term" value="P:methylation"/>
    <property type="evidence" value="ECO:0007669"/>
    <property type="project" value="UniProtKB-KW"/>
</dbReference>
<keyword evidence="6" id="KW-0408">Iron</keyword>
<dbReference type="InterPro" id="IPR032860">
    <property type="entry name" value="ALKBH5"/>
</dbReference>
<comment type="similarity">
    <text evidence="2">Belongs to the alkB family.</text>
</comment>
<comment type="cofactor">
    <cofactor evidence="1">
        <name>Fe(2+)</name>
        <dbReference type="ChEBI" id="CHEBI:29033"/>
    </cofactor>
</comment>
<protein>
    <submittedName>
        <fullName evidence="8">RNA demethylase ALKBH5</fullName>
    </submittedName>
</protein>
<dbReference type="Proteomes" id="UP000242188">
    <property type="component" value="Unassembled WGS sequence"/>
</dbReference>
<reference evidence="8 9" key="1">
    <citation type="journal article" date="2017" name="Nat. Ecol. Evol.">
        <title>Scallop genome provides insights into evolution of bilaterian karyotype and development.</title>
        <authorList>
            <person name="Wang S."/>
            <person name="Zhang J."/>
            <person name="Jiao W."/>
            <person name="Li J."/>
            <person name="Xun X."/>
            <person name="Sun Y."/>
            <person name="Guo X."/>
            <person name="Huan P."/>
            <person name="Dong B."/>
            <person name="Zhang L."/>
            <person name="Hu X."/>
            <person name="Sun X."/>
            <person name="Wang J."/>
            <person name="Zhao C."/>
            <person name="Wang Y."/>
            <person name="Wang D."/>
            <person name="Huang X."/>
            <person name="Wang R."/>
            <person name="Lv J."/>
            <person name="Li Y."/>
            <person name="Zhang Z."/>
            <person name="Liu B."/>
            <person name="Lu W."/>
            <person name="Hui Y."/>
            <person name="Liang J."/>
            <person name="Zhou Z."/>
            <person name="Hou R."/>
            <person name="Li X."/>
            <person name="Liu Y."/>
            <person name="Li H."/>
            <person name="Ning X."/>
            <person name="Lin Y."/>
            <person name="Zhao L."/>
            <person name="Xing Q."/>
            <person name="Dou J."/>
            <person name="Li Y."/>
            <person name="Mao J."/>
            <person name="Guo H."/>
            <person name="Dou H."/>
            <person name="Li T."/>
            <person name="Mu C."/>
            <person name="Jiang W."/>
            <person name="Fu Q."/>
            <person name="Fu X."/>
            <person name="Miao Y."/>
            <person name="Liu J."/>
            <person name="Yu Q."/>
            <person name="Li R."/>
            <person name="Liao H."/>
            <person name="Li X."/>
            <person name="Kong Y."/>
            <person name="Jiang Z."/>
            <person name="Chourrout D."/>
            <person name="Li R."/>
            <person name="Bao Z."/>
        </authorList>
    </citation>
    <scope>NUCLEOTIDE SEQUENCE [LARGE SCALE GENOMIC DNA]</scope>
    <source>
        <strain evidence="8 9">PY_sf001</strain>
    </source>
</reference>
<gene>
    <name evidence="8" type="ORF">KP79_PYT06331</name>
</gene>
<dbReference type="EMBL" id="NEDP02001668">
    <property type="protein sequence ID" value="OWF52749.1"/>
    <property type="molecule type" value="Genomic_DNA"/>
</dbReference>
<dbReference type="Gene3D" id="2.60.120.590">
    <property type="entry name" value="Alpha-ketoglutarate-dependent dioxygenase AlkB-like"/>
    <property type="match status" value="1"/>
</dbReference>
<proteinExistence type="inferred from homology"/>
<dbReference type="GO" id="GO:0005634">
    <property type="term" value="C:nucleus"/>
    <property type="evidence" value="ECO:0007669"/>
    <property type="project" value="TreeGrafter"/>
</dbReference>
<dbReference type="GO" id="GO:0006397">
    <property type="term" value="P:mRNA processing"/>
    <property type="evidence" value="ECO:0007669"/>
    <property type="project" value="InterPro"/>
</dbReference>
<feature type="compositionally biased region" description="Basic residues" evidence="7">
    <location>
        <begin position="361"/>
        <end position="389"/>
    </location>
</feature>
<feature type="compositionally biased region" description="Basic and acidic residues" evidence="7">
    <location>
        <begin position="18"/>
        <end position="42"/>
    </location>
</feature>
<keyword evidence="5" id="KW-0560">Oxidoreductase</keyword>
<evidence type="ECO:0000256" key="2">
    <source>
        <dbReference type="ARBA" id="ARBA00007879"/>
    </source>
</evidence>
<evidence type="ECO:0000256" key="3">
    <source>
        <dbReference type="ARBA" id="ARBA00022723"/>
    </source>
</evidence>
<keyword evidence="9" id="KW-1185">Reference proteome</keyword>
<evidence type="ECO:0000313" key="9">
    <source>
        <dbReference type="Proteomes" id="UP000242188"/>
    </source>
</evidence>
<dbReference type="GO" id="GO:0046872">
    <property type="term" value="F:metal ion binding"/>
    <property type="evidence" value="ECO:0007669"/>
    <property type="project" value="UniProtKB-KW"/>
</dbReference>
<feature type="region of interest" description="Disordered" evidence="7">
    <location>
        <begin position="269"/>
        <end position="389"/>
    </location>
</feature>
<dbReference type="STRING" id="6573.A0A210QVH1"/>
<keyword evidence="8" id="KW-0808">Transferase</keyword>
<organism evidence="8 9">
    <name type="scientific">Mizuhopecten yessoensis</name>
    <name type="common">Japanese scallop</name>
    <name type="synonym">Patinopecten yessoensis</name>
    <dbReference type="NCBI Taxonomy" id="6573"/>
    <lineage>
        <taxon>Eukaryota</taxon>
        <taxon>Metazoa</taxon>
        <taxon>Spiralia</taxon>
        <taxon>Lophotrochozoa</taxon>
        <taxon>Mollusca</taxon>
        <taxon>Bivalvia</taxon>
        <taxon>Autobranchia</taxon>
        <taxon>Pteriomorphia</taxon>
        <taxon>Pectinida</taxon>
        <taxon>Pectinoidea</taxon>
        <taxon>Pectinidae</taxon>
        <taxon>Mizuhopecten</taxon>
    </lineage>
</organism>
<dbReference type="PANTHER" id="PTHR32074">
    <property type="entry name" value="RNA DEMETHYLASE ALKBH5"/>
    <property type="match status" value="1"/>
</dbReference>
<evidence type="ECO:0000256" key="5">
    <source>
        <dbReference type="ARBA" id="ARBA00023002"/>
    </source>
</evidence>
<keyword evidence="3" id="KW-0479">Metal-binding</keyword>
<evidence type="ECO:0000256" key="6">
    <source>
        <dbReference type="ARBA" id="ARBA00023004"/>
    </source>
</evidence>
<dbReference type="PANTHER" id="PTHR32074:SF2">
    <property type="entry name" value="RNA DEMETHYLASE ALKBH5"/>
    <property type="match status" value="1"/>
</dbReference>
<dbReference type="InterPro" id="IPR037151">
    <property type="entry name" value="AlkB-like_sf"/>
</dbReference>
<feature type="compositionally biased region" description="Basic and acidic residues" evidence="7">
    <location>
        <begin position="310"/>
        <end position="321"/>
    </location>
</feature>
<accession>A0A210QVH1</accession>
<evidence type="ECO:0000313" key="8">
    <source>
        <dbReference type="EMBL" id="OWF52749.1"/>
    </source>
</evidence>
<dbReference type="AlphaFoldDB" id="A0A210QVH1"/>
<dbReference type="OrthoDB" id="271595at2759"/>
<sequence length="389" mass="44834">MADSYRDLRHKLQSPDYRSVEYGRRRRESDSRRKHHDSEKYQSSRHRHDKTEIPRQEELRKVNAGIQQRSLFSSEECKAIEGKIDSVVKHARLGDYKAHTVDRAPLRNKYFFGEGYTYGSQLAKKGPGMERLYPKGEVDEIPDWILKLVAKPIYDAKIIPNGFFNSAVINDYLPGGCIVSHIDPPHIFDRPIVSVSFFSDSVLSFGCRFSFRPIRVSKPVLCLPVKKGHVTLISEYAADHITHCIRPQDIVERRAVIILRRVFPDAPRLEPASSVERPLSRKRRRESTSSSASTSEAESPSGSEELQENNTKENEEGEKKSPTQTYYHRATKNSTRVYRHHHFSNSESEHSDTENGDNKSPVKKSKHKHKVKKKKSRREVKTSKRSKRS</sequence>
<feature type="compositionally biased region" description="Basic and acidic residues" evidence="7">
    <location>
        <begin position="347"/>
        <end position="357"/>
    </location>
</feature>
<feature type="compositionally biased region" description="Polar residues" evidence="7">
    <location>
        <begin position="322"/>
        <end position="336"/>
    </location>
</feature>
<feature type="region of interest" description="Disordered" evidence="7">
    <location>
        <begin position="1"/>
        <end position="54"/>
    </location>
</feature>
<feature type="compositionally biased region" description="Low complexity" evidence="7">
    <location>
        <begin position="288"/>
        <end position="304"/>
    </location>
</feature>
<dbReference type="GO" id="GO:0008168">
    <property type="term" value="F:methyltransferase activity"/>
    <property type="evidence" value="ECO:0007669"/>
    <property type="project" value="UniProtKB-KW"/>
</dbReference>
<dbReference type="SUPFAM" id="SSF51197">
    <property type="entry name" value="Clavaminate synthase-like"/>
    <property type="match status" value="1"/>
</dbReference>
<evidence type="ECO:0000256" key="4">
    <source>
        <dbReference type="ARBA" id="ARBA00022964"/>
    </source>
</evidence>
<evidence type="ECO:0000256" key="7">
    <source>
        <dbReference type="SAM" id="MobiDB-lite"/>
    </source>
</evidence>
<dbReference type="GO" id="GO:0035515">
    <property type="term" value="F:oxidative RNA demethylase activity"/>
    <property type="evidence" value="ECO:0007669"/>
    <property type="project" value="InterPro"/>
</dbReference>
<dbReference type="GO" id="GO:0006406">
    <property type="term" value="P:mRNA export from nucleus"/>
    <property type="evidence" value="ECO:0007669"/>
    <property type="project" value="TreeGrafter"/>
</dbReference>
<evidence type="ECO:0000256" key="1">
    <source>
        <dbReference type="ARBA" id="ARBA00001954"/>
    </source>
</evidence>